<evidence type="ECO:0000313" key="8">
    <source>
        <dbReference type="EMBL" id="CAH1774307.1"/>
    </source>
</evidence>
<keyword evidence="5 7" id="KW-0472">Membrane</keyword>
<dbReference type="EMBL" id="CAIIXF020000001">
    <property type="protein sequence ID" value="CAH1774307.1"/>
    <property type="molecule type" value="Genomic_DNA"/>
</dbReference>
<proteinExistence type="inferred from homology"/>
<dbReference type="InterPro" id="IPR030417">
    <property type="entry name" value="MS4A"/>
</dbReference>
<dbReference type="Proteomes" id="UP000749559">
    <property type="component" value="Unassembled WGS sequence"/>
</dbReference>
<comment type="caution">
    <text evidence="8">The sequence shown here is derived from an EMBL/GenBank/DDBJ whole genome shotgun (WGS) entry which is preliminary data.</text>
</comment>
<sequence>MQSVYRSPVESIDPEQNGSNRRYIPRRSNARPGFASQTTVFLGITQIVNGSLCIILAAMLIFLHSYVGKFVAGIWCGLLYVIGGIIGLAAGKRKTNSLILTYLVMSTINGVATSTLIAISSWGIYLDSHRQYYKKMYGDFELVTEVGVPQVALNATLLVLGIVLGGSTIWAAAVCCKAAGCCYAPEGVYTIPSPQVVYSPVQGAGGQQVLVFTQDPAQSNTLYALPQGYMLNQQGQMMVQIPASGVVQSGAGTDSHPRPLNAPIVQQTQS</sequence>
<gene>
    <name evidence="8" type="ORF">OFUS_LOCUS1797</name>
</gene>
<dbReference type="InterPro" id="IPR007237">
    <property type="entry name" value="CD20-like"/>
</dbReference>
<evidence type="ECO:0000256" key="7">
    <source>
        <dbReference type="SAM" id="Phobius"/>
    </source>
</evidence>
<comment type="subcellular location">
    <subcellularLocation>
        <location evidence="1">Membrane</location>
        <topology evidence="1">Multi-pass membrane protein</topology>
    </subcellularLocation>
</comment>
<feature type="region of interest" description="Disordered" evidence="6">
    <location>
        <begin position="1"/>
        <end position="30"/>
    </location>
</feature>
<keyword evidence="4 7" id="KW-1133">Transmembrane helix</keyword>
<dbReference type="PANTHER" id="PTHR23320:SF165">
    <property type="entry name" value="MARVEL DOMAIN-CONTAINING PROTEIN"/>
    <property type="match status" value="1"/>
</dbReference>
<evidence type="ECO:0000256" key="6">
    <source>
        <dbReference type="SAM" id="MobiDB-lite"/>
    </source>
</evidence>
<dbReference type="Pfam" id="PF04103">
    <property type="entry name" value="CD20"/>
    <property type="match status" value="1"/>
</dbReference>
<evidence type="ECO:0000256" key="3">
    <source>
        <dbReference type="ARBA" id="ARBA00022692"/>
    </source>
</evidence>
<evidence type="ECO:0000313" key="9">
    <source>
        <dbReference type="Proteomes" id="UP000749559"/>
    </source>
</evidence>
<dbReference type="GO" id="GO:0016020">
    <property type="term" value="C:membrane"/>
    <property type="evidence" value="ECO:0007669"/>
    <property type="project" value="UniProtKB-SubCell"/>
</dbReference>
<evidence type="ECO:0000256" key="1">
    <source>
        <dbReference type="ARBA" id="ARBA00004141"/>
    </source>
</evidence>
<dbReference type="PANTHER" id="PTHR23320">
    <property type="entry name" value="MEMBRANE-SPANNING 4-DOMAINS SUBFAMILY A MS4A -RELATED"/>
    <property type="match status" value="1"/>
</dbReference>
<feature type="transmembrane region" description="Helical" evidence="7">
    <location>
        <begin position="40"/>
        <end position="63"/>
    </location>
</feature>
<feature type="transmembrane region" description="Helical" evidence="7">
    <location>
        <begin position="102"/>
        <end position="126"/>
    </location>
</feature>
<name>A0A8S4MZK6_OWEFU</name>
<keyword evidence="9" id="KW-1185">Reference proteome</keyword>
<reference evidence="8" key="1">
    <citation type="submission" date="2022-03" db="EMBL/GenBank/DDBJ databases">
        <authorList>
            <person name="Martin C."/>
        </authorList>
    </citation>
    <scope>NUCLEOTIDE SEQUENCE</scope>
</reference>
<accession>A0A8S4MZK6</accession>
<protein>
    <submittedName>
        <fullName evidence="8">Uncharacterized protein</fullName>
    </submittedName>
</protein>
<feature type="region of interest" description="Disordered" evidence="6">
    <location>
        <begin position="248"/>
        <end position="270"/>
    </location>
</feature>
<dbReference type="AlphaFoldDB" id="A0A8S4MZK6"/>
<keyword evidence="3 7" id="KW-0812">Transmembrane</keyword>
<organism evidence="8 9">
    <name type="scientific">Owenia fusiformis</name>
    <name type="common">Polychaete worm</name>
    <dbReference type="NCBI Taxonomy" id="6347"/>
    <lineage>
        <taxon>Eukaryota</taxon>
        <taxon>Metazoa</taxon>
        <taxon>Spiralia</taxon>
        <taxon>Lophotrochozoa</taxon>
        <taxon>Annelida</taxon>
        <taxon>Polychaeta</taxon>
        <taxon>Sedentaria</taxon>
        <taxon>Canalipalpata</taxon>
        <taxon>Sabellida</taxon>
        <taxon>Oweniida</taxon>
        <taxon>Oweniidae</taxon>
        <taxon>Owenia</taxon>
    </lineage>
</organism>
<evidence type="ECO:0000256" key="5">
    <source>
        <dbReference type="ARBA" id="ARBA00023136"/>
    </source>
</evidence>
<evidence type="ECO:0000256" key="4">
    <source>
        <dbReference type="ARBA" id="ARBA00022989"/>
    </source>
</evidence>
<feature type="transmembrane region" description="Helical" evidence="7">
    <location>
        <begin position="151"/>
        <end position="173"/>
    </location>
</feature>
<comment type="similarity">
    <text evidence="2">Belongs to the MS4A family.</text>
</comment>
<evidence type="ECO:0000256" key="2">
    <source>
        <dbReference type="ARBA" id="ARBA00009565"/>
    </source>
</evidence>
<feature type="transmembrane region" description="Helical" evidence="7">
    <location>
        <begin position="70"/>
        <end position="90"/>
    </location>
</feature>